<accession>A0A7S1ZME9</accession>
<reference evidence="5" key="1">
    <citation type="submission" date="2021-01" db="EMBL/GenBank/DDBJ databases">
        <authorList>
            <person name="Corre E."/>
            <person name="Pelletier E."/>
            <person name="Niang G."/>
            <person name="Scheremetjew M."/>
            <person name="Finn R."/>
            <person name="Kale V."/>
            <person name="Holt S."/>
            <person name="Cochrane G."/>
            <person name="Meng A."/>
            <person name="Brown T."/>
            <person name="Cohen L."/>
        </authorList>
    </citation>
    <scope>NUCLEOTIDE SEQUENCE</scope>
    <source>
        <strain evidence="5">Pop2</strain>
    </source>
</reference>
<dbReference type="InterPro" id="IPR050259">
    <property type="entry name" value="SDR"/>
</dbReference>
<evidence type="ECO:0000256" key="1">
    <source>
        <dbReference type="ARBA" id="ARBA00006484"/>
    </source>
</evidence>
<dbReference type="Gene3D" id="3.40.50.720">
    <property type="entry name" value="NAD(P)-binding Rossmann-like Domain"/>
    <property type="match status" value="1"/>
</dbReference>
<dbReference type="AlphaFoldDB" id="A0A7S1ZME9"/>
<dbReference type="InterPro" id="IPR036291">
    <property type="entry name" value="NAD(P)-bd_dom_sf"/>
</dbReference>
<dbReference type="GO" id="GO:0004316">
    <property type="term" value="F:3-oxoacyl-[acyl-carrier-protein] reductase (NADPH) activity"/>
    <property type="evidence" value="ECO:0007669"/>
    <property type="project" value="UniProtKB-EC"/>
</dbReference>
<evidence type="ECO:0000256" key="4">
    <source>
        <dbReference type="SAM" id="SignalP"/>
    </source>
</evidence>
<feature type="signal peptide" evidence="4">
    <location>
        <begin position="1"/>
        <end position="22"/>
    </location>
</feature>
<organism evidence="5">
    <name type="scientific">Ditylum brightwellii</name>
    <dbReference type="NCBI Taxonomy" id="49249"/>
    <lineage>
        <taxon>Eukaryota</taxon>
        <taxon>Sar</taxon>
        <taxon>Stramenopiles</taxon>
        <taxon>Ochrophyta</taxon>
        <taxon>Bacillariophyta</taxon>
        <taxon>Mediophyceae</taxon>
        <taxon>Lithodesmiophycidae</taxon>
        <taxon>Lithodesmiales</taxon>
        <taxon>Lithodesmiaceae</taxon>
        <taxon>Ditylum</taxon>
    </lineage>
</organism>
<dbReference type="EC" id="1.1.1.100" evidence="2"/>
<comment type="catalytic activity">
    <reaction evidence="3">
        <text>a (3R)-hydroxyacyl-[ACP] + NADP(+) = a 3-oxoacyl-[ACP] + NADPH + H(+)</text>
        <dbReference type="Rhea" id="RHEA:17397"/>
        <dbReference type="Rhea" id="RHEA-COMP:9916"/>
        <dbReference type="Rhea" id="RHEA-COMP:9945"/>
        <dbReference type="ChEBI" id="CHEBI:15378"/>
        <dbReference type="ChEBI" id="CHEBI:57783"/>
        <dbReference type="ChEBI" id="CHEBI:58349"/>
        <dbReference type="ChEBI" id="CHEBI:78776"/>
        <dbReference type="ChEBI" id="CHEBI:78827"/>
        <dbReference type="EC" id="1.1.1.100"/>
    </reaction>
</comment>
<sequence length="319" mass="34263">MVSLPILLSIATLFLLETTILALGKPIALITGGTRGIGSGIARVLAEDGYDLLLTYNSDKEAADAFAKTLADDCAGNDGSELRVECAGGDISLCSTRDEIFKVLDSMTENDDRRLAVLVHNAGQYVGITSDNSDGIQAGKTLSFGDGSLVDEEGRTNFDTMHYYQRMYGEAFVDLCERSLLRMGSIQNGGGGSIVGISSPGVCAHYYGPDWSYSMPGSGKSLMEYSMRIYAAKVSERGINVNVIIPGVTKTLAWKRLAKKRGLDDESQMMEGIVERSVPLKKMTTPTDIGNTVKFLCSESGKFLTGTVLPIDGGLHLKR</sequence>
<dbReference type="PANTHER" id="PTHR42879:SF2">
    <property type="entry name" value="3-OXOACYL-[ACYL-CARRIER-PROTEIN] REDUCTASE FABG"/>
    <property type="match status" value="1"/>
</dbReference>
<protein>
    <recommendedName>
        <fullName evidence="2">3-oxoacyl-[acyl-carrier-protein] reductase</fullName>
        <ecNumber evidence="2">1.1.1.100</ecNumber>
    </recommendedName>
</protein>
<dbReference type="SUPFAM" id="SSF51735">
    <property type="entry name" value="NAD(P)-binding Rossmann-fold domains"/>
    <property type="match status" value="1"/>
</dbReference>
<proteinExistence type="inferred from homology"/>
<comment type="similarity">
    <text evidence="1">Belongs to the short-chain dehydrogenases/reductases (SDR) family.</text>
</comment>
<dbReference type="Pfam" id="PF13561">
    <property type="entry name" value="adh_short_C2"/>
    <property type="match status" value="1"/>
</dbReference>
<gene>
    <name evidence="5" type="ORF">DBRI1063_LOCUS17609</name>
</gene>
<dbReference type="EMBL" id="HBGN01027292">
    <property type="protein sequence ID" value="CAD9343003.1"/>
    <property type="molecule type" value="Transcribed_RNA"/>
</dbReference>
<dbReference type="PANTHER" id="PTHR42879">
    <property type="entry name" value="3-OXOACYL-(ACYL-CARRIER-PROTEIN) REDUCTASE"/>
    <property type="match status" value="1"/>
</dbReference>
<feature type="chain" id="PRO_5031388324" description="3-oxoacyl-[acyl-carrier-protein] reductase" evidence="4">
    <location>
        <begin position="23"/>
        <end position="319"/>
    </location>
</feature>
<evidence type="ECO:0000256" key="3">
    <source>
        <dbReference type="ARBA" id="ARBA00048508"/>
    </source>
</evidence>
<dbReference type="InterPro" id="IPR002347">
    <property type="entry name" value="SDR_fam"/>
</dbReference>
<name>A0A7S1ZME9_9STRA</name>
<evidence type="ECO:0000256" key="2">
    <source>
        <dbReference type="ARBA" id="ARBA00012948"/>
    </source>
</evidence>
<evidence type="ECO:0000313" key="5">
    <source>
        <dbReference type="EMBL" id="CAD9343003.1"/>
    </source>
</evidence>
<keyword evidence="4" id="KW-0732">Signal</keyword>
<dbReference type="PRINTS" id="PR00081">
    <property type="entry name" value="GDHRDH"/>
</dbReference>